<evidence type="ECO:0000256" key="4">
    <source>
        <dbReference type="ARBA" id="ARBA00022801"/>
    </source>
</evidence>
<dbReference type="Gene3D" id="3.30.2060.10">
    <property type="entry name" value="Penicillin-binding protein 1b domain"/>
    <property type="match status" value="1"/>
</dbReference>
<dbReference type="GO" id="GO:0016787">
    <property type="term" value="F:hydrolase activity"/>
    <property type="evidence" value="ECO:0007669"/>
    <property type="project" value="UniProtKB-KW"/>
</dbReference>
<dbReference type="GO" id="GO:0003684">
    <property type="term" value="F:damaged DNA binding"/>
    <property type="evidence" value="ECO:0007669"/>
    <property type="project" value="InterPro"/>
</dbReference>
<dbReference type="SUPFAM" id="SSF52540">
    <property type="entry name" value="P-loop containing nucleoside triphosphate hydrolases"/>
    <property type="match status" value="2"/>
</dbReference>
<dbReference type="Proteomes" id="UP000711391">
    <property type="component" value="Unassembled WGS sequence"/>
</dbReference>
<dbReference type="SMART" id="SM00487">
    <property type="entry name" value="DEXDc"/>
    <property type="match status" value="1"/>
</dbReference>
<dbReference type="SUPFAM" id="SSF143517">
    <property type="entry name" value="TRCF domain-like"/>
    <property type="match status" value="1"/>
</dbReference>
<evidence type="ECO:0000256" key="1">
    <source>
        <dbReference type="ARBA" id="ARBA00022490"/>
    </source>
</evidence>
<dbReference type="SMART" id="SM00982">
    <property type="entry name" value="TRCF"/>
    <property type="match status" value="1"/>
</dbReference>
<dbReference type="InterPro" id="IPR011545">
    <property type="entry name" value="DEAD/DEAH_box_helicase_dom"/>
</dbReference>
<dbReference type="Gene3D" id="3.40.50.11180">
    <property type="match status" value="1"/>
</dbReference>
<dbReference type="GO" id="GO:0000716">
    <property type="term" value="P:transcription-coupled nucleotide-excision repair, DNA damage recognition"/>
    <property type="evidence" value="ECO:0007669"/>
    <property type="project" value="UniProtKB-UniRule"/>
</dbReference>
<evidence type="ECO:0000259" key="11">
    <source>
        <dbReference type="PROSITE" id="PS51194"/>
    </source>
</evidence>
<dbReference type="EC" id="3.6.4.-" evidence="9"/>
<dbReference type="InterPro" id="IPR003711">
    <property type="entry name" value="CarD-like/TRCF_RID"/>
</dbReference>
<protein>
    <recommendedName>
        <fullName evidence="9">Transcription-repair-coupling factor</fullName>
        <shortName evidence="9">TRCF</shortName>
        <ecNumber evidence="9">3.6.4.-</ecNumber>
    </recommendedName>
</protein>
<feature type="domain" description="Helicase ATP-binding" evidence="10">
    <location>
        <begin position="569"/>
        <end position="730"/>
    </location>
</feature>
<feature type="domain" description="Helicase C-terminal" evidence="11">
    <location>
        <begin position="739"/>
        <end position="904"/>
    </location>
</feature>
<dbReference type="Pfam" id="PF02559">
    <property type="entry name" value="CarD_TRCF_RID"/>
    <property type="match status" value="1"/>
</dbReference>
<gene>
    <name evidence="9 12" type="primary">mfd</name>
    <name evidence="12" type="ORF">ISQ64_01040</name>
</gene>
<dbReference type="SUPFAM" id="SSF141259">
    <property type="entry name" value="CarD-like"/>
    <property type="match status" value="1"/>
</dbReference>
<dbReference type="NCBIfam" id="TIGR00580">
    <property type="entry name" value="mfd"/>
    <property type="match status" value="1"/>
</dbReference>
<evidence type="ECO:0000256" key="9">
    <source>
        <dbReference type="HAMAP-Rule" id="MF_00969"/>
    </source>
</evidence>
<dbReference type="Gene3D" id="3.40.50.300">
    <property type="entry name" value="P-loop containing nucleotide triphosphate hydrolases"/>
    <property type="match status" value="2"/>
</dbReference>
<accession>A0A937LGS9</accession>
<dbReference type="Pfam" id="PF00270">
    <property type="entry name" value="DEAD"/>
    <property type="match status" value="1"/>
</dbReference>
<dbReference type="PANTHER" id="PTHR47964">
    <property type="entry name" value="ATP-DEPENDENT DNA HELICASE HOMOLOG RECG, CHLOROPLASTIC"/>
    <property type="match status" value="1"/>
</dbReference>
<dbReference type="GO" id="GO:0006355">
    <property type="term" value="P:regulation of DNA-templated transcription"/>
    <property type="evidence" value="ECO:0007669"/>
    <property type="project" value="UniProtKB-UniRule"/>
</dbReference>
<dbReference type="Gene3D" id="3.90.1150.50">
    <property type="entry name" value="Transcription-repair-coupling factor, D7 domain"/>
    <property type="match status" value="1"/>
</dbReference>
<evidence type="ECO:0000256" key="5">
    <source>
        <dbReference type="ARBA" id="ARBA00022806"/>
    </source>
</evidence>
<comment type="subcellular location">
    <subcellularLocation>
        <location evidence="9">Cytoplasm</location>
    </subcellularLocation>
</comment>
<dbReference type="GO" id="GO:0003678">
    <property type="term" value="F:DNA helicase activity"/>
    <property type="evidence" value="ECO:0007669"/>
    <property type="project" value="TreeGrafter"/>
</dbReference>
<evidence type="ECO:0000259" key="10">
    <source>
        <dbReference type="PROSITE" id="PS51192"/>
    </source>
</evidence>
<keyword evidence="4 9" id="KW-0378">Hydrolase</keyword>
<dbReference type="InterPro" id="IPR041471">
    <property type="entry name" value="UvrB_inter"/>
</dbReference>
<comment type="caution">
    <text evidence="12">The sequence shown here is derived from an EMBL/GenBank/DDBJ whole genome shotgun (WGS) entry which is preliminary data.</text>
</comment>
<evidence type="ECO:0000256" key="6">
    <source>
        <dbReference type="ARBA" id="ARBA00022840"/>
    </source>
</evidence>
<evidence type="ECO:0000256" key="7">
    <source>
        <dbReference type="ARBA" id="ARBA00023125"/>
    </source>
</evidence>
<dbReference type="HAMAP" id="MF_00969">
    <property type="entry name" value="TRCF"/>
    <property type="match status" value="1"/>
</dbReference>
<dbReference type="InterPro" id="IPR004576">
    <property type="entry name" value="Mfd"/>
</dbReference>
<dbReference type="AlphaFoldDB" id="A0A937LGS9"/>
<keyword evidence="8 9" id="KW-0234">DNA repair</keyword>
<dbReference type="PROSITE" id="PS51194">
    <property type="entry name" value="HELICASE_CTER"/>
    <property type="match status" value="1"/>
</dbReference>
<dbReference type="Pfam" id="PF03461">
    <property type="entry name" value="TRCF"/>
    <property type="match status" value="1"/>
</dbReference>
<dbReference type="EMBL" id="JADHQD010000004">
    <property type="protein sequence ID" value="MBL6817972.1"/>
    <property type="molecule type" value="Genomic_DNA"/>
</dbReference>
<comment type="similarity">
    <text evidence="9">In the N-terminal section; belongs to the UvrB family.</text>
</comment>
<keyword evidence="1 9" id="KW-0963">Cytoplasm</keyword>
<dbReference type="GO" id="GO:0005524">
    <property type="term" value="F:ATP binding"/>
    <property type="evidence" value="ECO:0007669"/>
    <property type="project" value="UniProtKB-UniRule"/>
</dbReference>
<keyword evidence="2 9" id="KW-0547">Nucleotide-binding</keyword>
<dbReference type="SMART" id="SM01058">
    <property type="entry name" value="CarD_TRCF"/>
    <property type="match status" value="1"/>
</dbReference>
<dbReference type="SMART" id="SM00490">
    <property type="entry name" value="HELICc"/>
    <property type="match status" value="1"/>
</dbReference>
<dbReference type="InterPro" id="IPR005118">
    <property type="entry name" value="TRCF_C"/>
</dbReference>
<evidence type="ECO:0000256" key="8">
    <source>
        <dbReference type="ARBA" id="ARBA00023204"/>
    </source>
</evidence>
<keyword evidence="7 9" id="KW-0238">DNA-binding</keyword>
<dbReference type="PROSITE" id="PS51192">
    <property type="entry name" value="HELICASE_ATP_BIND_1"/>
    <property type="match status" value="1"/>
</dbReference>
<dbReference type="Gene3D" id="2.40.10.170">
    <property type="match status" value="1"/>
</dbReference>
<evidence type="ECO:0000313" key="12">
    <source>
        <dbReference type="EMBL" id="MBL6817972.1"/>
    </source>
</evidence>
<proteinExistence type="inferred from homology"/>
<dbReference type="Pfam" id="PF00271">
    <property type="entry name" value="Helicase_C"/>
    <property type="match status" value="1"/>
</dbReference>
<keyword evidence="5" id="KW-0347">Helicase</keyword>
<dbReference type="InterPro" id="IPR037235">
    <property type="entry name" value="TRCF-like_C_D7"/>
</dbReference>
<sequence>MNNIYDHRHAHQLIEKYHRSKNSLCVIVKNSKEARLLKNELCLYIDLGFIKYFPENEILPYDHFSIPENILKERFTILNTLNKNKDIVISTVKNLFELYPHIDIFKSQESFSINTNISIAKLENILIALNYKKTNKIEHLNEYSLRGGIIDINTPLYQNPLRVEIFDDSIESIRLFDIDTQLSITKIKEFNLTKSSLYSFDKHDLKVFKDNWREYFQDNDERECEIFQKINNNEKAEGSDIYLPLFFNQTSDFFNLFKDYKFYIFSDMDNEIDKYDDYINQRFADENIDIHRPLLKPKDLFVNSNKIKESLPSAESVSNNIFGEINFSKGKDFLSKIQNNSLEEKKIVFATSIQSEYESFVKKFNPNIKHIANLYEAEEGINIINTNPVRPIRLKDEFILFHNEYHEDINLTFDDAIQSKSAVISKETIFKEGDFVVHENYGIGKYQGLEVVTANGNSNEYIKIIYSSNESLYVPLRSVDLISKYHKSDLSNPITLDSLSSNRWLKNKEKAKKRAYDHAAEILDVESRRQESLAYSLKVNEEDFLKFNEDFAYTETPDQLLAIDSIKKDIGLIKPMNRVLCGDVGFGKTEVAMRSAFICASSQKQVIVLTPSTVLSNQHYESFLERFKNTAITIKLINRHTKKSNKDNIVEEFNKNKVDILIGTHALFTSGINFSDTGLLIVDEEHKFGIRQKDIIKSKQENIHILYLSATPIPRTMNFIFSGLKEFSFLHTAPTNRIKIKSFLKIENNQLFKEAISREIARGGQCFIVQNDISKMESLKTRLQKILPEISMDIAHGKLTKNNISNVMREFESGNLDVLICSTIIEMGLDIPNANTILIIDSQNFGLSQLHQLRGRVGRSSKQGYCYFLTPTNDLTKIAKDRLDSIIRLSDLGSGFFIAQEDLEIRGGGEILGEKQSGHINTVGISLYLSMLKNALNKFNTNDEKELTQTEINFYDSSYINESFLPSPLERLKVYKELNSANNIDEINKIQNSLIDRCGALTEEVKNLIDDTKLSIMIKKTGIIKINSSEKKTSILLSTNVSKSVFNNILTLVTNQPNIYNINKDNKLIINLDESNTSQRRDIIIKLVNEIT</sequence>
<organism evidence="12 13">
    <name type="scientific">SAR86 cluster bacterium</name>
    <dbReference type="NCBI Taxonomy" id="2030880"/>
    <lineage>
        <taxon>Bacteria</taxon>
        <taxon>Pseudomonadati</taxon>
        <taxon>Pseudomonadota</taxon>
        <taxon>Gammaproteobacteria</taxon>
        <taxon>SAR86 cluster</taxon>
    </lineage>
</organism>
<dbReference type="InterPro" id="IPR027417">
    <property type="entry name" value="P-loop_NTPase"/>
</dbReference>
<keyword evidence="3 9" id="KW-0227">DNA damage</keyword>
<comment type="similarity">
    <text evidence="9">In the C-terminal section; belongs to the helicase family. RecG subfamily.</text>
</comment>
<dbReference type="GO" id="GO:0005737">
    <property type="term" value="C:cytoplasm"/>
    <property type="evidence" value="ECO:0007669"/>
    <property type="project" value="UniProtKB-SubCell"/>
</dbReference>
<dbReference type="PANTHER" id="PTHR47964:SF1">
    <property type="entry name" value="ATP-DEPENDENT DNA HELICASE HOMOLOG RECG, CHLOROPLASTIC"/>
    <property type="match status" value="1"/>
</dbReference>
<evidence type="ECO:0000256" key="2">
    <source>
        <dbReference type="ARBA" id="ARBA00022741"/>
    </source>
</evidence>
<evidence type="ECO:0000313" key="13">
    <source>
        <dbReference type="Proteomes" id="UP000711391"/>
    </source>
</evidence>
<dbReference type="Pfam" id="PF17757">
    <property type="entry name" value="UvrB_inter"/>
    <property type="match status" value="1"/>
</dbReference>
<evidence type="ECO:0000256" key="3">
    <source>
        <dbReference type="ARBA" id="ARBA00022763"/>
    </source>
</evidence>
<reference evidence="12" key="1">
    <citation type="submission" date="2020-10" db="EMBL/GenBank/DDBJ databases">
        <title>Microbiome of the Black Sea water column analyzed by genome centric metagenomics.</title>
        <authorList>
            <person name="Cabello-Yeves P.J."/>
            <person name="Callieri C."/>
            <person name="Picazo A."/>
            <person name="Mehrshad M."/>
            <person name="Haro-Moreno J.M."/>
            <person name="Roda-Garcia J."/>
            <person name="Dzembekova N."/>
            <person name="Slabakova V."/>
            <person name="Slabakova N."/>
            <person name="Moncheva S."/>
            <person name="Rodriguez-Valera F."/>
        </authorList>
    </citation>
    <scope>NUCLEOTIDE SEQUENCE</scope>
    <source>
        <strain evidence="12">BS307-5m-G50</strain>
    </source>
</reference>
<dbReference type="InterPro" id="IPR014001">
    <property type="entry name" value="Helicase_ATP-bd"/>
</dbReference>
<dbReference type="InterPro" id="IPR047112">
    <property type="entry name" value="RecG/Mfd"/>
</dbReference>
<dbReference type="InterPro" id="IPR001650">
    <property type="entry name" value="Helicase_C-like"/>
</dbReference>
<dbReference type="InterPro" id="IPR036101">
    <property type="entry name" value="CarD-like/TRCF_RID_sf"/>
</dbReference>
<comment type="function">
    <text evidence="9">Couples transcription and DNA repair by recognizing RNA polymerase (RNAP) stalled at DNA lesions. Mediates ATP-dependent release of RNAP and its truncated transcript from the DNA, and recruitment of nucleotide excision repair machinery to the damaged site.</text>
</comment>
<keyword evidence="6 9" id="KW-0067">ATP-binding</keyword>
<name>A0A937LGS9_9GAMM</name>